<sequence length="83" mass="9581">MLEIVLFVLFVFVIIINCSFRPSSSTRCDPRKSLDPQIDSDIKRKYIPNMPVWDETLPDVLEVYDSVQAKQRSEDCTESGIEI</sequence>
<name>A0A9P1IXA0_9PELO</name>
<accession>A0A9P1IXA0</accession>
<dbReference type="EMBL" id="CANHGI010000005">
    <property type="protein sequence ID" value="CAI5452912.1"/>
    <property type="molecule type" value="Genomic_DNA"/>
</dbReference>
<feature type="chain" id="PRO_5040328612" evidence="1">
    <location>
        <begin position="26"/>
        <end position="83"/>
    </location>
</feature>
<dbReference type="AlphaFoldDB" id="A0A9P1IXA0"/>
<gene>
    <name evidence="2" type="ORF">CAMP_LOCUS15549</name>
</gene>
<organism evidence="2 3">
    <name type="scientific">Caenorhabditis angaria</name>
    <dbReference type="NCBI Taxonomy" id="860376"/>
    <lineage>
        <taxon>Eukaryota</taxon>
        <taxon>Metazoa</taxon>
        <taxon>Ecdysozoa</taxon>
        <taxon>Nematoda</taxon>
        <taxon>Chromadorea</taxon>
        <taxon>Rhabditida</taxon>
        <taxon>Rhabditina</taxon>
        <taxon>Rhabditomorpha</taxon>
        <taxon>Rhabditoidea</taxon>
        <taxon>Rhabditidae</taxon>
        <taxon>Peloderinae</taxon>
        <taxon>Caenorhabditis</taxon>
    </lineage>
</organism>
<dbReference type="Proteomes" id="UP001152747">
    <property type="component" value="Unassembled WGS sequence"/>
</dbReference>
<keyword evidence="3" id="KW-1185">Reference proteome</keyword>
<proteinExistence type="predicted"/>
<feature type="signal peptide" evidence="1">
    <location>
        <begin position="1"/>
        <end position="25"/>
    </location>
</feature>
<reference evidence="2" key="1">
    <citation type="submission" date="2022-11" db="EMBL/GenBank/DDBJ databases">
        <authorList>
            <person name="Kikuchi T."/>
        </authorList>
    </citation>
    <scope>NUCLEOTIDE SEQUENCE</scope>
    <source>
        <strain evidence="2">PS1010</strain>
    </source>
</reference>
<evidence type="ECO:0000313" key="3">
    <source>
        <dbReference type="Proteomes" id="UP001152747"/>
    </source>
</evidence>
<evidence type="ECO:0000313" key="2">
    <source>
        <dbReference type="EMBL" id="CAI5452912.1"/>
    </source>
</evidence>
<protein>
    <submittedName>
        <fullName evidence="2">Uncharacterized protein</fullName>
    </submittedName>
</protein>
<keyword evidence="1" id="KW-0732">Signal</keyword>
<comment type="caution">
    <text evidence="2">The sequence shown here is derived from an EMBL/GenBank/DDBJ whole genome shotgun (WGS) entry which is preliminary data.</text>
</comment>
<evidence type="ECO:0000256" key="1">
    <source>
        <dbReference type="SAM" id="SignalP"/>
    </source>
</evidence>